<evidence type="ECO:0000259" key="9">
    <source>
        <dbReference type="SMART" id="SM01003"/>
    </source>
</evidence>
<dbReference type="FunFam" id="3.30.360.10:FF:000008">
    <property type="entry name" value="Alpha-aminoadipic semialdehyde synthase, mitochondrial"/>
    <property type="match status" value="1"/>
</dbReference>
<name>A0A7J7KSI5_BUGNE</name>
<dbReference type="GO" id="GO:0033512">
    <property type="term" value="P:L-lysine catabolic process to acetyl-CoA via saccharopine"/>
    <property type="evidence" value="ECO:0007669"/>
    <property type="project" value="UniProtKB-UniPathway"/>
</dbReference>
<dbReference type="Gene3D" id="3.30.360.10">
    <property type="entry name" value="Dihydrodipicolinate Reductase, domain 2"/>
    <property type="match status" value="1"/>
</dbReference>
<evidence type="ECO:0000259" key="8">
    <source>
        <dbReference type="SMART" id="SM01002"/>
    </source>
</evidence>
<dbReference type="InterPro" id="IPR005097">
    <property type="entry name" value="Sacchrp_dh_NADP-bd"/>
</dbReference>
<evidence type="ECO:0000256" key="4">
    <source>
        <dbReference type="ARBA" id="ARBA00022857"/>
    </source>
</evidence>
<dbReference type="Pfam" id="PF16653">
    <property type="entry name" value="Sacchrp_dh_C"/>
    <property type="match status" value="1"/>
</dbReference>
<dbReference type="PANTHER" id="PTHR11133">
    <property type="entry name" value="SACCHAROPINE DEHYDROGENASE"/>
    <property type="match status" value="1"/>
</dbReference>
<comment type="pathway">
    <text evidence="2">Amino-acid degradation; L-lysine degradation via saccharopine pathway; glutaryl-CoA from L-lysine: step 2/6.</text>
</comment>
<dbReference type="OrthoDB" id="10059875at2759"/>
<sequence length="886" mass="98282">MVANAAPIRFICICGDGMLCCINGVNLEDLRENKEIRDIAGVKAVAVLIKKRRLEWYGHVCRKVKKEDLNVDVNLSSIYQQLRVYCKMTLSSLLRRYSSPVFSTKRLVSMSQYGSSKKPTLAIRREDNSVWERRAPLSPGDVRHLVKQNIDVILQPSNRRSYSMEEYRQAGAKIDEDLSAASLVLGVKQVPIDLLMPDKTYAFFSHTIKAQEANMSLLDAILEKNVRLIDYEKICDEKGLRTVAFGKYAGVAGMINILHGLGLRLLALGHHTPFMYVGPTHNYRTSELARQAIREAGYQISLGMLPQSIGPLTFVFAGAGNVSQGAQEVFRELPVEFVDPQHLSKVAERGATNKVYGCVVDMEDHLVRKNGGPFNFQEFQAHPERYASNFSRLIAPYASVIINGIYYAPNDPRLISIPNCKELLQPSNMPWLPSSPGCPRLPHRLLALCDISADPGGAMEFMQSCTTIDHPFILYDAESNTSKESFSGPGILICSIDNMPAQLPQESTNYFGSLLRPYVDDMLALAEMKPLEQTLCSQDAKNAVIASHGKLTPNFEYIADLRAENRAKHSKRLESSMKKVLVLGAGYVSAPCVQYLTDEGVAVTVASALQHEVDALASRFQNTTPVLMDMKKDMEPIEKMIADHDLTISLLPYAFHPQIAEMCIKHKRDMVTASYLSPQMSELHRAAMDAGVTIVNEVGVDPGIDHLLAMDCFREADQRGGKIESFVSWCGGLPAADFSANPLRYRFSWSPKGVLNNLKAGAKWLDNNEVQEIAAGGDLLYNAKNLDFLPGFNLEGFPNRDSTAYRSIYGIEDAHTILRGTLRFKGFSDAAKALVALRLTEDGEIPSLHPKGPSITWKEFICDKLGLARDVMFETAKDKLAETLGT</sequence>
<evidence type="ECO:0000256" key="3">
    <source>
        <dbReference type="ARBA" id="ARBA00005624"/>
    </source>
</evidence>
<evidence type="ECO:0000256" key="7">
    <source>
        <dbReference type="ARBA" id="ARBA00025744"/>
    </source>
</evidence>
<dbReference type="SUPFAM" id="SSF55347">
    <property type="entry name" value="Glyceraldehyde-3-phosphate dehydrogenase-like, C-terminal domain"/>
    <property type="match status" value="1"/>
</dbReference>
<dbReference type="Pfam" id="PF05222">
    <property type="entry name" value="AlaDh_PNT_N"/>
    <property type="match status" value="1"/>
</dbReference>
<dbReference type="SUPFAM" id="SSF51735">
    <property type="entry name" value="NAD(P)-binding Rossmann-fold domains"/>
    <property type="match status" value="1"/>
</dbReference>
<keyword evidence="4" id="KW-0521">NADP</keyword>
<evidence type="ECO:0000256" key="1">
    <source>
        <dbReference type="ARBA" id="ARBA00004682"/>
    </source>
</evidence>
<evidence type="ECO:0000256" key="2">
    <source>
        <dbReference type="ARBA" id="ARBA00004720"/>
    </source>
</evidence>
<dbReference type="InterPro" id="IPR007886">
    <property type="entry name" value="AlaDH/PNT_N"/>
</dbReference>
<dbReference type="FunFam" id="3.40.50.720:FF:000087">
    <property type="entry name" value="alpha-aminoadipic semialdehyde synthase, mitochondrial"/>
    <property type="match status" value="1"/>
</dbReference>
<comment type="pathway">
    <text evidence="1">Amino-acid degradation; L-lysine degradation via saccharopine pathway; glutaryl-CoA from L-lysine: step 1/6.</text>
</comment>
<evidence type="ECO:0000313" key="11">
    <source>
        <dbReference type="Proteomes" id="UP000593567"/>
    </source>
</evidence>
<dbReference type="SMART" id="SM01003">
    <property type="entry name" value="AlaDh_PNT_N"/>
    <property type="match status" value="1"/>
</dbReference>
<dbReference type="InterPro" id="IPR036291">
    <property type="entry name" value="NAD(P)-bd_dom_sf"/>
</dbReference>
<evidence type="ECO:0000256" key="6">
    <source>
        <dbReference type="ARBA" id="ARBA00023268"/>
    </source>
</evidence>
<dbReference type="Pfam" id="PF03435">
    <property type="entry name" value="Sacchrp_dh_NADP"/>
    <property type="match status" value="1"/>
</dbReference>
<dbReference type="InterPro" id="IPR032095">
    <property type="entry name" value="Sacchrp_dh-like_C"/>
</dbReference>
<evidence type="ECO:0000313" key="10">
    <source>
        <dbReference type="EMBL" id="KAF6041134.1"/>
    </source>
</evidence>
<dbReference type="CDD" id="cd12189">
    <property type="entry name" value="LKR_SDH_like"/>
    <property type="match status" value="1"/>
</dbReference>
<dbReference type="GO" id="GO:0005737">
    <property type="term" value="C:cytoplasm"/>
    <property type="evidence" value="ECO:0007669"/>
    <property type="project" value="TreeGrafter"/>
</dbReference>
<protein>
    <submittedName>
        <fullName evidence="10">AASS</fullName>
    </submittedName>
</protein>
<comment type="similarity">
    <text evidence="7">In the C-terminal section; belongs to the saccharopine dehydrogenase family.</text>
</comment>
<accession>A0A7J7KSI5</accession>
<dbReference type="Gene3D" id="3.40.50.720">
    <property type="entry name" value="NAD(P)-binding Rossmann-like Domain"/>
    <property type="match status" value="2"/>
</dbReference>
<dbReference type="InterPro" id="IPR051168">
    <property type="entry name" value="AASS"/>
</dbReference>
<comment type="similarity">
    <text evidence="3">In the N-terminal section; belongs to the AlaDH/PNT family.</text>
</comment>
<dbReference type="FunFam" id="3.40.50.720:FF:000072">
    <property type="entry name" value="Saccharopine dehydrogenase [NADP(+), L-glutamate-forming]"/>
    <property type="match status" value="1"/>
</dbReference>
<keyword evidence="11" id="KW-1185">Reference proteome</keyword>
<reference evidence="10" key="1">
    <citation type="submission" date="2020-06" db="EMBL/GenBank/DDBJ databases">
        <title>Draft genome of Bugula neritina, a colonial animal packing powerful symbionts and potential medicines.</title>
        <authorList>
            <person name="Rayko M."/>
        </authorList>
    </citation>
    <scope>NUCLEOTIDE SEQUENCE [LARGE SCALE GENOMIC DNA]</scope>
    <source>
        <strain evidence="10">Kwan_BN1</strain>
    </source>
</reference>
<comment type="caution">
    <text evidence="10">The sequence shown here is derived from an EMBL/GenBank/DDBJ whole genome shotgun (WGS) entry which is preliminary data.</text>
</comment>
<dbReference type="GO" id="GO:0004753">
    <property type="term" value="F:saccharopine dehydrogenase activity"/>
    <property type="evidence" value="ECO:0007669"/>
    <property type="project" value="TreeGrafter"/>
</dbReference>
<dbReference type="PANTHER" id="PTHR11133:SF22">
    <property type="entry name" value="ALPHA-AMINOADIPIC SEMIALDEHYDE SYNTHASE, MITOCHONDRIAL"/>
    <property type="match status" value="1"/>
</dbReference>
<organism evidence="10 11">
    <name type="scientific">Bugula neritina</name>
    <name type="common">Brown bryozoan</name>
    <name type="synonym">Sertularia neritina</name>
    <dbReference type="NCBI Taxonomy" id="10212"/>
    <lineage>
        <taxon>Eukaryota</taxon>
        <taxon>Metazoa</taxon>
        <taxon>Spiralia</taxon>
        <taxon>Lophotrochozoa</taxon>
        <taxon>Bryozoa</taxon>
        <taxon>Gymnolaemata</taxon>
        <taxon>Cheilostomatida</taxon>
        <taxon>Flustrina</taxon>
        <taxon>Buguloidea</taxon>
        <taxon>Bugulidae</taxon>
        <taxon>Bugula</taxon>
    </lineage>
</organism>
<keyword evidence="5" id="KW-0560">Oxidoreductase</keyword>
<feature type="domain" description="Alanine dehydrogenase/pyridine nucleotide transhydrogenase N-terminal" evidence="9">
    <location>
        <begin position="122"/>
        <end position="252"/>
    </location>
</feature>
<dbReference type="UniPathway" id="UPA00868">
    <property type="reaction ID" value="UER00835"/>
</dbReference>
<dbReference type="EMBL" id="VXIV02000074">
    <property type="protein sequence ID" value="KAF6041134.1"/>
    <property type="molecule type" value="Genomic_DNA"/>
</dbReference>
<keyword evidence="6" id="KW-0511">Multifunctional enzyme</keyword>
<dbReference type="Proteomes" id="UP000593567">
    <property type="component" value="Unassembled WGS sequence"/>
</dbReference>
<dbReference type="SMART" id="SM01002">
    <property type="entry name" value="AlaDh_PNT_C"/>
    <property type="match status" value="1"/>
</dbReference>
<gene>
    <name evidence="10" type="ORF">EB796_000558</name>
</gene>
<dbReference type="AlphaFoldDB" id="A0A7J7KSI5"/>
<feature type="domain" description="Alanine dehydrogenase/pyridine nucleotide transhydrogenase NAD(H)-binding" evidence="8">
    <location>
        <begin position="292"/>
        <end position="495"/>
    </location>
</feature>
<dbReference type="InterPro" id="IPR007698">
    <property type="entry name" value="AlaDH/PNT_NAD(H)-bd"/>
</dbReference>
<dbReference type="GO" id="GO:0019878">
    <property type="term" value="P:lysine biosynthetic process via aminoadipic acid"/>
    <property type="evidence" value="ECO:0007669"/>
    <property type="project" value="TreeGrafter"/>
</dbReference>
<dbReference type="SUPFAM" id="SSF52283">
    <property type="entry name" value="Formate/glycerate dehydrogenase catalytic domain-like"/>
    <property type="match status" value="1"/>
</dbReference>
<proteinExistence type="inferred from homology"/>
<evidence type="ECO:0000256" key="5">
    <source>
        <dbReference type="ARBA" id="ARBA00023002"/>
    </source>
</evidence>